<dbReference type="InterPro" id="IPR037128">
    <property type="entry name" value="Quinolinate_PRibosylTase_N_sf"/>
</dbReference>
<accession>A0A2M7V442</accession>
<dbReference type="SUPFAM" id="SSF54675">
    <property type="entry name" value="Nicotinate/Quinolinate PRTase N-terminal domain-like"/>
    <property type="match status" value="1"/>
</dbReference>
<keyword evidence="6" id="KW-0662">Pyridine nucleotide biosynthesis</keyword>
<dbReference type="FunFam" id="3.20.20.70:FF:000030">
    <property type="entry name" value="Nicotinate-nucleotide pyrophosphorylase, carboxylating"/>
    <property type="match status" value="1"/>
</dbReference>
<dbReference type="PANTHER" id="PTHR32179:SF3">
    <property type="entry name" value="NICOTINATE-NUCLEOTIDE PYROPHOSPHORYLASE [CARBOXYLATING]"/>
    <property type="match status" value="1"/>
</dbReference>
<comment type="function">
    <text evidence="1">Involved in the catabolism of quinolinic acid (QA).</text>
</comment>
<dbReference type="InterPro" id="IPR013785">
    <property type="entry name" value="Aldolase_TIM"/>
</dbReference>
<proteinExistence type="inferred from homology"/>
<name>A0A2M7V442_9BACT</name>
<dbReference type="CDD" id="cd01572">
    <property type="entry name" value="QPRTase"/>
    <property type="match status" value="1"/>
</dbReference>
<evidence type="ECO:0000256" key="6">
    <source>
        <dbReference type="ARBA" id="ARBA00022642"/>
    </source>
</evidence>
<dbReference type="InterPro" id="IPR036068">
    <property type="entry name" value="Nicotinate_pribotase-like_C"/>
</dbReference>
<evidence type="ECO:0000256" key="12">
    <source>
        <dbReference type="PIRNR" id="PIRNR006250"/>
    </source>
</evidence>
<comment type="similarity">
    <text evidence="3 12">Belongs to the NadC/ModD family.</text>
</comment>
<dbReference type="Gene3D" id="3.20.20.70">
    <property type="entry name" value="Aldolase class I"/>
    <property type="match status" value="1"/>
</dbReference>
<comment type="catalytic activity">
    <reaction evidence="10">
        <text>nicotinate beta-D-ribonucleotide + CO2 + diphosphate = quinolinate + 5-phospho-alpha-D-ribose 1-diphosphate + 2 H(+)</text>
        <dbReference type="Rhea" id="RHEA:12733"/>
        <dbReference type="ChEBI" id="CHEBI:15378"/>
        <dbReference type="ChEBI" id="CHEBI:16526"/>
        <dbReference type="ChEBI" id="CHEBI:29959"/>
        <dbReference type="ChEBI" id="CHEBI:33019"/>
        <dbReference type="ChEBI" id="CHEBI:57502"/>
        <dbReference type="ChEBI" id="CHEBI:58017"/>
        <dbReference type="EC" id="2.4.2.19"/>
    </reaction>
</comment>
<feature type="domain" description="Quinolinate phosphoribosyl transferase N-terminal" evidence="14">
    <location>
        <begin position="51"/>
        <end position="134"/>
    </location>
</feature>
<evidence type="ECO:0000256" key="9">
    <source>
        <dbReference type="ARBA" id="ARBA00033102"/>
    </source>
</evidence>
<dbReference type="EMBL" id="PFPJ01000053">
    <property type="protein sequence ID" value="PIZ93282.1"/>
    <property type="molecule type" value="Genomic_DNA"/>
</dbReference>
<dbReference type="InterPro" id="IPR027277">
    <property type="entry name" value="NadC/ModD"/>
</dbReference>
<dbReference type="GO" id="GO:0005737">
    <property type="term" value="C:cytoplasm"/>
    <property type="evidence" value="ECO:0007669"/>
    <property type="project" value="TreeGrafter"/>
</dbReference>
<keyword evidence="8 12" id="KW-0808">Transferase</keyword>
<evidence type="ECO:0000256" key="8">
    <source>
        <dbReference type="ARBA" id="ARBA00022679"/>
    </source>
</evidence>
<dbReference type="InterPro" id="IPR002638">
    <property type="entry name" value="Quinolinate_PRibosylTrfase_C"/>
</dbReference>
<evidence type="ECO:0000256" key="2">
    <source>
        <dbReference type="ARBA" id="ARBA00004893"/>
    </source>
</evidence>
<keyword evidence="7 12" id="KW-0328">Glycosyltransferase</keyword>
<feature type="domain" description="Quinolinate phosphoribosyl transferase C-terminal" evidence="13">
    <location>
        <begin position="136"/>
        <end position="298"/>
    </location>
</feature>
<dbReference type="PIRSF" id="PIRSF006250">
    <property type="entry name" value="NadC_ModD"/>
    <property type="match status" value="1"/>
</dbReference>
<evidence type="ECO:0000313" key="16">
    <source>
        <dbReference type="Proteomes" id="UP000228750"/>
    </source>
</evidence>
<dbReference type="AlphaFoldDB" id="A0A2M7V442"/>
<dbReference type="SUPFAM" id="SSF51690">
    <property type="entry name" value="Nicotinate/Quinolinate PRTase C-terminal domain-like"/>
    <property type="match status" value="1"/>
</dbReference>
<sequence>MYIRNDMNKQQHIEQFYNQQKKLTLENPSYKTYVDYYTHETLRLDLAGGDDLTTTAVLDTNPTVSANVIAKQDGVIAGLQEVAYFLHSFPIQIEFLKKDGDTILNKDIVLTLNGPVQDILKVERTMLNLLQRMSGIATHTKNYVDQIPQSVLLCPTRKTQWGLLDKRAVTLGGGGTHRLGLYDFVLIKDNHLPYITDLEAKAKELNEKELFWEIEADTADQVREFAMLNPSAIMFDNFSPEDILILVNELHQTHPDIILEASGGINEQTIAAYGKTGVDIISMGSLTHSVTSLDIGLDIL</sequence>
<comment type="subunit">
    <text evidence="4">Hexamer formed by 3 homodimers.</text>
</comment>
<dbReference type="EC" id="2.4.2.19" evidence="5"/>
<dbReference type="Gene3D" id="3.90.1170.20">
    <property type="entry name" value="Quinolinate phosphoribosyl transferase, N-terminal domain"/>
    <property type="match status" value="1"/>
</dbReference>
<dbReference type="Pfam" id="PF01729">
    <property type="entry name" value="QRPTase_C"/>
    <property type="match status" value="1"/>
</dbReference>
<reference evidence="16" key="1">
    <citation type="submission" date="2017-09" db="EMBL/GenBank/DDBJ databases">
        <title>Depth-based differentiation of microbial function through sediment-hosted aquifers and enrichment of novel symbionts in the deep terrestrial subsurface.</title>
        <authorList>
            <person name="Probst A.J."/>
            <person name="Ladd B."/>
            <person name="Jarett J.K."/>
            <person name="Geller-Mcgrath D.E."/>
            <person name="Sieber C.M.K."/>
            <person name="Emerson J.B."/>
            <person name="Anantharaman K."/>
            <person name="Thomas B.C."/>
            <person name="Malmstrom R."/>
            <person name="Stieglmeier M."/>
            <person name="Klingl A."/>
            <person name="Woyke T."/>
            <person name="Ryan C.M."/>
            <person name="Banfield J.F."/>
        </authorList>
    </citation>
    <scope>NUCLEOTIDE SEQUENCE [LARGE SCALE GENOMIC DNA]</scope>
</reference>
<dbReference type="GO" id="GO:0034213">
    <property type="term" value="P:quinolinate catabolic process"/>
    <property type="evidence" value="ECO:0007669"/>
    <property type="project" value="TreeGrafter"/>
</dbReference>
<comment type="pathway">
    <text evidence="2">Cofactor biosynthesis; NAD(+) biosynthesis; nicotinate D-ribonucleotide from quinolinate: step 1/1.</text>
</comment>
<protein>
    <recommendedName>
        <fullName evidence="11">Probable nicotinate-nucleotide pyrophosphorylase [carboxylating]</fullName>
        <ecNumber evidence="5">2.4.2.19</ecNumber>
    </recommendedName>
    <alternativeName>
        <fullName evidence="9">Quinolinate phosphoribosyltransferase [decarboxylating]</fullName>
    </alternativeName>
</protein>
<dbReference type="Pfam" id="PF02749">
    <property type="entry name" value="QRPTase_N"/>
    <property type="match status" value="1"/>
</dbReference>
<gene>
    <name evidence="15" type="primary">nadC</name>
    <name evidence="15" type="ORF">COX82_02850</name>
</gene>
<dbReference type="Proteomes" id="UP000228750">
    <property type="component" value="Unassembled WGS sequence"/>
</dbReference>
<evidence type="ECO:0000256" key="11">
    <source>
        <dbReference type="ARBA" id="ARBA00069173"/>
    </source>
</evidence>
<evidence type="ECO:0000256" key="1">
    <source>
        <dbReference type="ARBA" id="ARBA00003237"/>
    </source>
</evidence>
<dbReference type="GO" id="GO:0004514">
    <property type="term" value="F:nicotinate-nucleotide diphosphorylase (carboxylating) activity"/>
    <property type="evidence" value="ECO:0007669"/>
    <property type="project" value="UniProtKB-EC"/>
</dbReference>
<dbReference type="GO" id="GO:0009435">
    <property type="term" value="P:NAD+ biosynthetic process"/>
    <property type="evidence" value="ECO:0007669"/>
    <property type="project" value="UniProtKB-UniPathway"/>
</dbReference>
<evidence type="ECO:0000256" key="7">
    <source>
        <dbReference type="ARBA" id="ARBA00022676"/>
    </source>
</evidence>
<evidence type="ECO:0000256" key="4">
    <source>
        <dbReference type="ARBA" id="ARBA00011218"/>
    </source>
</evidence>
<evidence type="ECO:0000313" key="15">
    <source>
        <dbReference type="EMBL" id="PIZ93282.1"/>
    </source>
</evidence>
<evidence type="ECO:0000256" key="5">
    <source>
        <dbReference type="ARBA" id="ARBA00011944"/>
    </source>
</evidence>
<comment type="caution">
    <text evidence="15">The sequence shown here is derived from an EMBL/GenBank/DDBJ whole genome shotgun (WGS) entry which is preliminary data.</text>
</comment>
<dbReference type="InterPro" id="IPR022412">
    <property type="entry name" value="Quinolinate_PRibosylTrfase_N"/>
</dbReference>
<evidence type="ECO:0000256" key="10">
    <source>
        <dbReference type="ARBA" id="ARBA00047445"/>
    </source>
</evidence>
<dbReference type="InterPro" id="IPR004393">
    <property type="entry name" value="NadC"/>
</dbReference>
<dbReference type="PANTHER" id="PTHR32179">
    <property type="entry name" value="NICOTINATE-NUCLEOTIDE PYROPHOSPHORYLASE [CARBOXYLATING]"/>
    <property type="match status" value="1"/>
</dbReference>
<dbReference type="UniPathway" id="UPA00253">
    <property type="reaction ID" value="UER00331"/>
</dbReference>
<dbReference type="NCBIfam" id="TIGR00078">
    <property type="entry name" value="nadC"/>
    <property type="match status" value="1"/>
</dbReference>
<evidence type="ECO:0000259" key="13">
    <source>
        <dbReference type="Pfam" id="PF01729"/>
    </source>
</evidence>
<evidence type="ECO:0000256" key="3">
    <source>
        <dbReference type="ARBA" id="ARBA00009400"/>
    </source>
</evidence>
<organism evidence="15 16">
    <name type="scientific">Candidatus Magasanikbacteria bacterium CG_4_10_14_0_2_um_filter_41_10</name>
    <dbReference type="NCBI Taxonomy" id="1974638"/>
    <lineage>
        <taxon>Bacteria</taxon>
        <taxon>Candidatus Magasanikiibacteriota</taxon>
    </lineage>
</organism>
<evidence type="ECO:0000259" key="14">
    <source>
        <dbReference type="Pfam" id="PF02749"/>
    </source>
</evidence>
<dbReference type="FunFam" id="3.90.1170.20:FF:000001">
    <property type="entry name" value="Nicotinate-nucleotide diphosphorylase (Carboxylating)"/>
    <property type="match status" value="1"/>
</dbReference>